<evidence type="ECO:0000313" key="5">
    <source>
        <dbReference type="Proteomes" id="UP000324585"/>
    </source>
</evidence>
<comment type="similarity">
    <text evidence="1">Belongs to the biotin--protein ligase family.</text>
</comment>
<evidence type="ECO:0000313" key="4">
    <source>
        <dbReference type="EMBL" id="KAA8498987.1"/>
    </source>
</evidence>
<name>A0A5J4Z8F5_PORPP</name>
<dbReference type="InterPro" id="IPR004143">
    <property type="entry name" value="BPL_LPL_catalytic"/>
</dbReference>
<dbReference type="PANTHER" id="PTHR12835:SF5">
    <property type="entry name" value="BIOTIN--PROTEIN LIGASE"/>
    <property type="match status" value="1"/>
</dbReference>
<evidence type="ECO:0000259" key="3">
    <source>
        <dbReference type="PROSITE" id="PS51733"/>
    </source>
</evidence>
<dbReference type="PROSITE" id="PS51733">
    <property type="entry name" value="BPL_LPL_CATALYTIC"/>
    <property type="match status" value="1"/>
</dbReference>
<dbReference type="EMBL" id="VRMN01000001">
    <property type="protein sequence ID" value="KAA8498987.1"/>
    <property type="molecule type" value="Genomic_DNA"/>
</dbReference>
<dbReference type="AlphaFoldDB" id="A0A5J4Z8F5"/>
<dbReference type="NCBIfam" id="TIGR00121">
    <property type="entry name" value="birA_ligase"/>
    <property type="match status" value="1"/>
</dbReference>
<proteinExistence type="inferred from homology"/>
<dbReference type="InterPro" id="IPR004408">
    <property type="entry name" value="Biotin_CoA_COase_ligase"/>
</dbReference>
<dbReference type="OrthoDB" id="3971at2759"/>
<dbReference type="InterPro" id="IPR045864">
    <property type="entry name" value="aa-tRNA-synth_II/BPL/LPL"/>
</dbReference>
<evidence type="ECO:0000256" key="2">
    <source>
        <dbReference type="ARBA" id="ARBA00022598"/>
    </source>
</evidence>
<dbReference type="Pfam" id="PF03099">
    <property type="entry name" value="BPL_LplA_LipB"/>
    <property type="match status" value="1"/>
</dbReference>
<keyword evidence="5" id="KW-1185">Reference proteome</keyword>
<dbReference type="PANTHER" id="PTHR12835">
    <property type="entry name" value="BIOTIN PROTEIN LIGASE"/>
    <property type="match status" value="1"/>
</dbReference>
<evidence type="ECO:0000256" key="1">
    <source>
        <dbReference type="ARBA" id="ARBA00009934"/>
    </source>
</evidence>
<dbReference type="Gene3D" id="3.30.930.10">
    <property type="entry name" value="Bira Bifunctional Protein, Domain 2"/>
    <property type="match status" value="1"/>
</dbReference>
<reference evidence="5" key="1">
    <citation type="journal article" date="2019" name="Nat. Commun.">
        <title>Expansion of phycobilisome linker gene families in mesophilic red algae.</title>
        <authorList>
            <person name="Lee J."/>
            <person name="Kim D."/>
            <person name="Bhattacharya D."/>
            <person name="Yoon H.S."/>
        </authorList>
    </citation>
    <scope>NUCLEOTIDE SEQUENCE [LARGE SCALE GENOMIC DNA]</scope>
    <source>
        <strain evidence="5">CCMP 1328</strain>
    </source>
</reference>
<dbReference type="CDD" id="cd16442">
    <property type="entry name" value="BPL"/>
    <property type="match status" value="1"/>
</dbReference>
<comment type="caution">
    <text evidence="4">The sequence shown here is derived from an EMBL/GenBank/DDBJ whole genome shotgun (WGS) entry which is preliminary data.</text>
</comment>
<feature type="domain" description="BPL/LPL catalytic" evidence="3">
    <location>
        <begin position="115"/>
        <end position="316"/>
    </location>
</feature>
<gene>
    <name evidence="4" type="ORF">FVE85_6572</name>
</gene>
<sequence>MEGRMSGVPTGHERDGHVNQVNVIFRDDDLQRSILGQESVNQENESTAPIAERVSDLFMALTEALDPAHVRVWQNQELVPTAEAVATFASPVMTFDREIYFDAYQLEADRHSAAMNAGPRVIGGSVVHMKVCGSTQDLLKTLAAKQCVPYGCAFLCDSQTSGRGRGANLWQSPHGCLTVSVLAHVPRVRAQSLPMVQYVAGIAVVNALRQVCRDRFPSTSALPRFSLKWPNDVLCGNIKIGGILTEATSSPAGGFDVFLGLGLNLSNHEPTTCVYDELRRITQEEKLAEASLALPPREEVLGVILAQLDTLHARMVRDGFGSLVDDYMSLARLRDLRVTVMGEANVSALTTSSDSVVCGTITGVDLDSGCLLVSIERQNGDGCESDYVIKLPPDINSFNQETATVHIKGTGC</sequence>
<protein>
    <submittedName>
        <fullName evidence="4">Biotin--protein ligase 1, chloroplastic</fullName>
    </submittedName>
</protein>
<dbReference type="SUPFAM" id="SSF55681">
    <property type="entry name" value="Class II aaRS and biotin synthetases"/>
    <property type="match status" value="1"/>
</dbReference>
<dbReference type="Proteomes" id="UP000324585">
    <property type="component" value="Unassembled WGS sequence"/>
</dbReference>
<organism evidence="4 5">
    <name type="scientific">Porphyridium purpureum</name>
    <name type="common">Red alga</name>
    <name type="synonym">Porphyridium cruentum</name>
    <dbReference type="NCBI Taxonomy" id="35688"/>
    <lineage>
        <taxon>Eukaryota</taxon>
        <taxon>Rhodophyta</taxon>
        <taxon>Bangiophyceae</taxon>
        <taxon>Porphyridiales</taxon>
        <taxon>Porphyridiaceae</taxon>
        <taxon>Porphyridium</taxon>
    </lineage>
</organism>
<accession>A0A5J4Z8F5</accession>
<dbReference type="GO" id="GO:0005737">
    <property type="term" value="C:cytoplasm"/>
    <property type="evidence" value="ECO:0007669"/>
    <property type="project" value="TreeGrafter"/>
</dbReference>
<dbReference type="GO" id="GO:0004077">
    <property type="term" value="F:biotin--[biotin carboxyl-carrier protein] ligase activity"/>
    <property type="evidence" value="ECO:0007669"/>
    <property type="project" value="InterPro"/>
</dbReference>
<keyword evidence="2 4" id="KW-0436">Ligase</keyword>